<name>A0A8S2QHT2_9BILA</name>
<dbReference type="Proteomes" id="UP000681720">
    <property type="component" value="Unassembled WGS sequence"/>
</dbReference>
<evidence type="ECO:0000313" key="2">
    <source>
        <dbReference type="Proteomes" id="UP000681720"/>
    </source>
</evidence>
<comment type="caution">
    <text evidence="1">The sequence shown here is derived from an EMBL/GenBank/DDBJ whole genome shotgun (WGS) entry which is preliminary data.</text>
</comment>
<dbReference type="EMBL" id="CAJOBJ010008238">
    <property type="protein sequence ID" value="CAF4107002.1"/>
    <property type="molecule type" value="Genomic_DNA"/>
</dbReference>
<organism evidence="1 2">
    <name type="scientific">Rotaria magnacalcarata</name>
    <dbReference type="NCBI Taxonomy" id="392030"/>
    <lineage>
        <taxon>Eukaryota</taxon>
        <taxon>Metazoa</taxon>
        <taxon>Spiralia</taxon>
        <taxon>Gnathifera</taxon>
        <taxon>Rotifera</taxon>
        <taxon>Eurotatoria</taxon>
        <taxon>Bdelloidea</taxon>
        <taxon>Philodinida</taxon>
        <taxon>Philodinidae</taxon>
        <taxon>Rotaria</taxon>
    </lineage>
</organism>
<sequence length="96" mass="10683">MWSSWYNGGRAIGLTLETAFGQELNARPLLSVSDVKGFGTLKKIKVLYGTFKITQLKHLSQVTFSTHIALQIFEVKILASGFIQLSKSFFRPSCSP</sequence>
<protein>
    <submittedName>
        <fullName evidence="1">Uncharacterized protein</fullName>
    </submittedName>
</protein>
<accession>A0A8S2QHT2</accession>
<evidence type="ECO:0000313" key="1">
    <source>
        <dbReference type="EMBL" id="CAF4107002.1"/>
    </source>
</evidence>
<reference evidence="1" key="1">
    <citation type="submission" date="2021-02" db="EMBL/GenBank/DDBJ databases">
        <authorList>
            <person name="Nowell W R."/>
        </authorList>
    </citation>
    <scope>NUCLEOTIDE SEQUENCE</scope>
</reference>
<proteinExistence type="predicted"/>
<gene>
    <name evidence="1" type="ORF">GIL414_LOCUS17389</name>
</gene>
<dbReference type="AlphaFoldDB" id="A0A8S2QHT2"/>